<dbReference type="GO" id="GO:0004325">
    <property type="term" value="F:ferrochelatase activity"/>
    <property type="evidence" value="ECO:0007669"/>
    <property type="project" value="InterPro"/>
</dbReference>
<proteinExistence type="predicted"/>
<dbReference type="InterPro" id="IPR028281">
    <property type="entry name" value="Sirohaem_synthase_central"/>
</dbReference>
<dbReference type="GO" id="GO:0043115">
    <property type="term" value="F:precorrin-2 dehydrogenase activity"/>
    <property type="evidence" value="ECO:0007669"/>
    <property type="project" value="UniProtKB-EC"/>
</dbReference>
<evidence type="ECO:0000313" key="8">
    <source>
        <dbReference type="Proteomes" id="UP000233332"/>
    </source>
</evidence>
<evidence type="ECO:0000313" key="7">
    <source>
        <dbReference type="EMBL" id="PKR58147.1"/>
    </source>
</evidence>
<dbReference type="SUPFAM" id="SSF75615">
    <property type="entry name" value="Siroheme synthase middle domains-like"/>
    <property type="match status" value="1"/>
</dbReference>
<sequence>MFPINLDLTRLSVALVGNGQPTLNRLQQLDGDGAKYVTVYSEGPIPELARQAGDRLHRYLPNSADVNAASIMFIVDLGEEKSAELAAIAKAVGTIANVEDVKEYCDFFSPARVQRGDLMITISTNGHSPRLAGRIRRAIDKWLEPNWSDRLTALSAEREKWKANGANMQQLLEKTDEYIDRRGWLP</sequence>
<name>A0A2N3L613_9PROT</name>
<evidence type="ECO:0000256" key="5">
    <source>
        <dbReference type="ARBA" id="ARBA00023244"/>
    </source>
</evidence>
<feature type="domain" description="Siroheme synthase central" evidence="6">
    <location>
        <begin position="115"/>
        <end position="140"/>
    </location>
</feature>
<dbReference type="RefSeq" id="WP_101301915.1">
    <property type="nucleotide sequence ID" value="NZ_NXGX01000004.1"/>
</dbReference>
<dbReference type="GO" id="GO:0019354">
    <property type="term" value="P:siroheme biosynthetic process"/>
    <property type="evidence" value="ECO:0007669"/>
    <property type="project" value="UniProtKB-UniPathway"/>
</dbReference>
<evidence type="ECO:0000256" key="3">
    <source>
        <dbReference type="ARBA" id="ARBA00023002"/>
    </source>
</evidence>
<dbReference type="NCBIfam" id="TIGR01470">
    <property type="entry name" value="cysG_Nterm"/>
    <property type="match status" value="1"/>
</dbReference>
<dbReference type="Proteomes" id="UP000233332">
    <property type="component" value="Unassembled WGS sequence"/>
</dbReference>
<dbReference type="Pfam" id="PF14824">
    <property type="entry name" value="Sirohm_synth_M"/>
    <property type="match status" value="1"/>
</dbReference>
<comment type="pathway">
    <text evidence="1">Porphyrin-containing compound metabolism; siroheme biosynthesis; sirohydrochlorin from precorrin-2: step 1/1.</text>
</comment>
<dbReference type="EMBL" id="NXGX01000004">
    <property type="protein sequence ID" value="PKR58147.1"/>
    <property type="molecule type" value="Genomic_DNA"/>
</dbReference>
<keyword evidence="4" id="KW-0520">NAD</keyword>
<evidence type="ECO:0000256" key="2">
    <source>
        <dbReference type="ARBA" id="ARBA00012400"/>
    </source>
</evidence>
<comment type="caution">
    <text evidence="7">The sequence shown here is derived from an EMBL/GenBank/DDBJ whole genome shotgun (WGS) entry which is preliminary data.</text>
</comment>
<dbReference type="EC" id="1.3.1.76" evidence="2"/>
<keyword evidence="5" id="KW-0627">Porphyrin biosynthesis</keyword>
<reference evidence="7 8" key="1">
    <citation type="submission" date="2017-09" db="EMBL/GenBank/DDBJ databases">
        <title>Biodiversity and function of Thalassospira species in the particle-attached aromatic-hydrocarbon-degrading consortia from the surface seawater of the China South Sea.</title>
        <authorList>
            <person name="Dong C."/>
            <person name="Lai Q."/>
            <person name="Shao Z."/>
        </authorList>
    </citation>
    <scope>NUCLEOTIDE SEQUENCE [LARGE SCALE GENOMIC DNA]</scope>
    <source>
        <strain evidence="7 8">139Z-12</strain>
    </source>
</reference>
<evidence type="ECO:0000256" key="1">
    <source>
        <dbReference type="ARBA" id="ARBA00005010"/>
    </source>
</evidence>
<evidence type="ECO:0000259" key="6">
    <source>
        <dbReference type="Pfam" id="PF14824"/>
    </source>
</evidence>
<evidence type="ECO:0000256" key="4">
    <source>
        <dbReference type="ARBA" id="ARBA00023027"/>
    </source>
</evidence>
<protein>
    <recommendedName>
        <fullName evidence="2">precorrin-2 dehydrogenase</fullName>
        <ecNumber evidence="2">1.3.1.76</ecNumber>
    </recommendedName>
</protein>
<dbReference type="Gene3D" id="3.30.160.110">
    <property type="entry name" value="Siroheme synthase, domain 2"/>
    <property type="match status" value="1"/>
</dbReference>
<dbReference type="Gene3D" id="3.40.50.720">
    <property type="entry name" value="NAD(P)-binding Rossmann-like Domain"/>
    <property type="match status" value="1"/>
</dbReference>
<dbReference type="Pfam" id="PF13241">
    <property type="entry name" value="NAD_binding_7"/>
    <property type="match status" value="1"/>
</dbReference>
<keyword evidence="8" id="KW-1185">Reference proteome</keyword>
<accession>A0A2N3L613</accession>
<dbReference type="AlphaFoldDB" id="A0A2N3L613"/>
<dbReference type="InterPro" id="IPR006367">
    <property type="entry name" value="Sirohaem_synthase_N"/>
</dbReference>
<dbReference type="PANTHER" id="PTHR35330:SF1">
    <property type="entry name" value="SIROHEME BIOSYNTHESIS PROTEIN MET8"/>
    <property type="match status" value="1"/>
</dbReference>
<gene>
    <name evidence="7" type="ORF">COO92_10340</name>
</gene>
<keyword evidence="3" id="KW-0560">Oxidoreductase</keyword>
<dbReference type="InterPro" id="IPR028161">
    <property type="entry name" value="Met8-like"/>
</dbReference>
<organism evidence="7 8">
    <name type="scientific">Thalassospira lohafexi</name>
    <dbReference type="NCBI Taxonomy" id="744227"/>
    <lineage>
        <taxon>Bacteria</taxon>
        <taxon>Pseudomonadati</taxon>
        <taxon>Pseudomonadota</taxon>
        <taxon>Alphaproteobacteria</taxon>
        <taxon>Rhodospirillales</taxon>
        <taxon>Thalassospiraceae</taxon>
        <taxon>Thalassospira</taxon>
    </lineage>
</organism>
<dbReference type="UniPathway" id="UPA00262">
    <property type="reaction ID" value="UER00222"/>
</dbReference>
<dbReference type="PANTHER" id="PTHR35330">
    <property type="entry name" value="SIROHEME BIOSYNTHESIS PROTEIN MET8"/>
    <property type="match status" value="1"/>
</dbReference>